<gene>
    <name evidence="1" type="ORF">IAB71_00400</name>
</gene>
<evidence type="ECO:0000313" key="1">
    <source>
        <dbReference type="EMBL" id="HIV24246.1"/>
    </source>
</evidence>
<protein>
    <submittedName>
        <fullName evidence="1">DUF2284 domain-containing protein</fullName>
    </submittedName>
</protein>
<evidence type="ECO:0000313" key="2">
    <source>
        <dbReference type="Proteomes" id="UP000824169"/>
    </source>
</evidence>
<dbReference type="InterPro" id="IPR019271">
    <property type="entry name" value="DUF2284_metal-binding"/>
</dbReference>
<sequence length="179" mass="20529">MTREEIEEFITQFPIYQYAFTEPSELEFNERVRAICKKECPRYGNSWSCPPAVGKVDACRDACMEFPELLFFSSVTEVGDISNMDETLKTKADHEKMTGIIEGNLRDAGLTVYTLSSDSCSICDKCAFPKALCRHPEEMHPCIESHGIVVANLVEKLHMDYYLGEHLLLWFSMIFYKNT</sequence>
<accession>A0A9D1P1E6</accession>
<dbReference type="Proteomes" id="UP000824169">
    <property type="component" value="Unassembled WGS sequence"/>
</dbReference>
<dbReference type="AlphaFoldDB" id="A0A9D1P1E6"/>
<dbReference type="Pfam" id="PF10050">
    <property type="entry name" value="DUF2284"/>
    <property type="match status" value="1"/>
</dbReference>
<reference evidence="1" key="1">
    <citation type="submission" date="2020-10" db="EMBL/GenBank/DDBJ databases">
        <authorList>
            <person name="Gilroy R."/>
        </authorList>
    </citation>
    <scope>NUCLEOTIDE SEQUENCE</scope>
    <source>
        <strain evidence="1">CHK188-20938</strain>
    </source>
</reference>
<proteinExistence type="predicted"/>
<dbReference type="EMBL" id="DVOO01000002">
    <property type="protein sequence ID" value="HIV24246.1"/>
    <property type="molecule type" value="Genomic_DNA"/>
</dbReference>
<reference evidence="1" key="2">
    <citation type="journal article" date="2021" name="PeerJ">
        <title>Extensive microbial diversity within the chicken gut microbiome revealed by metagenomics and culture.</title>
        <authorList>
            <person name="Gilroy R."/>
            <person name="Ravi A."/>
            <person name="Getino M."/>
            <person name="Pursley I."/>
            <person name="Horton D.L."/>
            <person name="Alikhan N.F."/>
            <person name="Baker D."/>
            <person name="Gharbi K."/>
            <person name="Hall N."/>
            <person name="Watson M."/>
            <person name="Adriaenssens E.M."/>
            <person name="Foster-Nyarko E."/>
            <person name="Jarju S."/>
            <person name="Secka A."/>
            <person name="Antonio M."/>
            <person name="Oren A."/>
            <person name="Chaudhuri R.R."/>
            <person name="La Ragione R."/>
            <person name="Hildebrand F."/>
            <person name="Pallen M.J."/>
        </authorList>
    </citation>
    <scope>NUCLEOTIDE SEQUENCE</scope>
    <source>
        <strain evidence="1">CHK188-20938</strain>
    </source>
</reference>
<organism evidence="1 2">
    <name type="scientific">Candidatus Scatomonas pullistercoris</name>
    <dbReference type="NCBI Taxonomy" id="2840920"/>
    <lineage>
        <taxon>Bacteria</taxon>
        <taxon>Bacillati</taxon>
        <taxon>Bacillota</taxon>
        <taxon>Clostridia</taxon>
        <taxon>Lachnospirales</taxon>
        <taxon>Lachnospiraceae</taxon>
        <taxon>Lachnospiraceae incertae sedis</taxon>
        <taxon>Candidatus Scatomonas</taxon>
    </lineage>
</organism>
<name>A0A9D1P1E6_9FIRM</name>
<comment type="caution">
    <text evidence="1">The sequence shown here is derived from an EMBL/GenBank/DDBJ whole genome shotgun (WGS) entry which is preliminary data.</text>
</comment>